<sequence length="106" mass="11979">MRLQGKKYIGQSLMAADGCPNAPSRLFVTDRRTKIQFLVDIGSELCVFPRSVVLQRHTRTTYQMRAANGASVNTYGYINLELDLLRYVTSRLSVAICSGRSRQTYI</sequence>
<comment type="caution">
    <text evidence="1">The sequence shown here is derived from an EMBL/GenBank/DDBJ whole genome shotgun (WGS) entry which is preliminary data.</text>
</comment>
<dbReference type="OrthoDB" id="6932368at2759"/>
<evidence type="ECO:0008006" key="3">
    <source>
        <dbReference type="Google" id="ProtNLM"/>
    </source>
</evidence>
<proteinExistence type="predicted"/>
<protein>
    <recommendedName>
        <fullName evidence="3">Peptidase A2 domain-containing protein</fullName>
    </recommendedName>
</protein>
<evidence type="ECO:0000313" key="1">
    <source>
        <dbReference type="EMBL" id="GBP51092.1"/>
    </source>
</evidence>
<organism evidence="1 2">
    <name type="scientific">Eumeta variegata</name>
    <name type="common">Bagworm moth</name>
    <name type="synonym">Eumeta japonica</name>
    <dbReference type="NCBI Taxonomy" id="151549"/>
    <lineage>
        <taxon>Eukaryota</taxon>
        <taxon>Metazoa</taxon>
        <taxon>Ecdysozoa</taxon>
        <taxon>Arthropoda</taxon>
        <taxon>Hexapoda</taxon>
        <taxon>Insecta</taxon>
        <taxon>Pterygota</taxon>
        <taxon>Neoptera</taxon>
        <taxon>Endopterygota</taxon>
        <taxon>Lepidoptera</taxon>
        <taxon>Glossata</taxon>
        <taxon>Ditrysia</taxon>
        <taxon>Tineoidea</taxon>
        <taxon>Psychidae</taxon>
        <taxon>Oiketicinae</taxon>
        <taxon>Eumeta</taxon>
    </lineage>
</organism>
<accession>A0A4C1WKT0</accession>
<dbReference type="Proteomes" id="UP000299102">
    <property type="component" value="Unassembled WGS sequence"/>
</dbReference>
<name>A0A4C1WKT0_EUMVA</name>
<evidence type="ECO:0000313" key="2">
    <source>
        <dbReference type="Proteomes" id="UP000299102"/>
    </source>
</evidence>
<gene>
    <name evidence="1" type="ORF">EVAR_31816_1</name>
</gene>
<dbReference type="EMBL" id="BGZK01000574">
    <property type="protein sequence ID" value="GBP51092.1"/>
    <property type="molecule type" value="Genomic_DNA"/>
</dbReference>
<keyword evidence="2" id="KW-1185">Reference proteome</keyword>
<dbReference type="AlphaFoldDB" id="A0A4C1WKT0"/>
<reference evidence="1 2" key="1">
    <citation type="journal article" date="2019" name="Commun. Biol.">
        <title>The bagworm genome reveals a unique fibroin gene that provides high tensile strength.</title>
        <authorList>
            <person name="Kono N."/>
            <person name="Nakamura H."/>
            <person name="Ohtoshi R."/>
            <person name="Tomita M."/>
            <person name="Numata K."/>
            <person name="Arakawa K."/>
        </authorList>
    </citation>
    <scope>NUCLEOTIDE SEQUENCE [LARGE SCALE GENOMIC DNA]</scope>
</reference>